<name>A0A9X1QSL3_9CORY</name>
<feature type="region of interest" description="Disordered" evidence="1">
    <location>
        <begin position="158"/>
        <end position="184"/>
    </location>
</feature>
<dbReference type="RefSeq" id="WP_236119031.1">
    <property type="nucleotide sequence ID" value="NZ_JAKGSI010000003.1"/>
</dbReference>
<keyword evidence="2" id="KW-0472">Membrane</keyword>
<evidence type="ECO:0000259" key="3">
    <source>
        <dbReference type="Pfam" id="PF10756"/>
    </source>
</evidence>
<evidence type="ECO:0000256" key="1">
    <source>
        <dbReference type="SAM" id="MobiDB-lite"/>
    </source>
</evidence>
<dbReference type="InterPro" id="IPR019692">
    <property type="entry name" value="CFP-6_PH"/>
</dbReference>
<proteinExistence type="predicted"/>
<dbReference type="AlphaFoldDB" id="A0A9X1QSL3"/>
<keyword evidence="2" id="KW-1133">Transmembrane helix</keyword>
<accession>A0A9X1QSL3</accession>
<keyword evidence="2" id="KW-0812">Transmembrane</keyword>
<dbReference type="EMBL" id="JAKGSI010000003">
    <property type="protein sequence ID" value="MCF4007003.1"/>
    <property type="molecule type" value="Genomic_DNA"/>
</dbReference>
<keyword evidence="5" id="KW-1185">Reference proteome</keyword>
<dbReference type="Pfam" id="PF10756">
    <property type="entry name" value="bPH_6"/>
    <property type="match status" value="1"/>
</dbReference>
<gene>
    <name evidence="4" type="ORF">L1O03_07400</name>
</gene>
<evidence type="ECO:0000313" key="5">
    <source>
        <dbReference type="Proteomes" id="UP001139336"/>
    </source>
</evidence>
<evidence type="ECO:0000313" key="4">
    <source>
        <dbReference type="EMBL" id="MCF4007003.1"/>
    </source>
</evidence>
<organism evidence="4 5">
    <name type="scientific">Corynebacterium uropygiale</name>
    <dbReference type="NCBI Taxonomy" id="1775911"/>
    <lineage>
        <taxon>Bacteria</taxon>
        <taxon>Bacillati</taxon>
        <taxon>Actinomycetota</taxon>
        <taxon>Actinomycetes</taxon>
        <taxon>Mycobacteriales</taxon>
        <taxon>Corynebacteriaceae</taxon>
        <taxon>Corynebacterium</taxon>
    </lineage>
</organism>
<reference evidence="4" key="1">
    <citation type="submission" date="2022-01" db="EMBL/GenBank/DDBJ databases">
        <title>Corynebacterium sp. nov isolated from isolated from the feces of the greater white-fronted geese (Anser albifrons) at Poyang Lake, PR China.</title>
        <authorList>
            <person name="Liu Q."/>
        </authorList>
    </citation>
    <scope>NUCLEOTIDE SEQUENCE</scope>
    <source>
        <strain evidence="4">JCM 32435</strain>
    </source>
</reference>
<feature type="transmembrane region" description="Helical" evidence="2">
    <location>
        <begin position="43"/>
        <end position="61"/>
    </location>
</feature>
<dbReference type="Proteomes" id="UP001139336">
    <property type="component" value="Unassembled WGS sequence"/>
</dbReference>
<protein>
    <submittedName>
        <fullName evidence="4">PH domain-containing protein</fullName>
    </submittedName>
</protein>
<evidence type="ECO:0000256" key="2">
    <source>
        <dbReference type="SAM" id="Phobius"/>
    </source>
</evidence>
<feature type="domain" description="Low molecular weight protein antigen 6 PH" evidence="3">
    <location>
        <begin position="62"/>
        <end position="133"/>
    </location>
</feature>
<sequence length="184" mass="20460">MSSTPASQSEVTFRPERTHLLAAVIMAVIGILATGSAPTPWCWILMVLFLVGVALFCWWALRTSTTVNDAGITVQRAFSGSRSFAWDVVSGVSFEKSTALLHTTDGDKHTLPVVSFNDLPRLQEASRGRIPDALTMGREAVDEKVRVVHRDGHEVLMTREEYAEHQRQERARTRGRDRTTNPNA</sequence>
<feature type="transmembrane region" description="Helical" evidence="2">
    <location>
        <begin position="20"/>
        <end position="37"/>
    </location>
</feature>
<comment type="caution">
    <text evidence="4">The sequence shown here is derived from an EMBL/GenBank/DDBJ whole genome shotgun (WGS) entry which is preliminary data.</text>
</comment>